<accession>A0A822ZLV7</accession>
<dbReference type="Proteomes" id="UP000607653">
    <property type="component" value="Unassembled WGS sequence"/>
</dbReference>
<reference evidence="1 2" key="1">
    <citation type="journal article" date="2020" name="Mol. Biol. Evol.">
        <title>Distinct Expression and Methylation Patterns for Genes with Different Fates following a Single Whole-Genome Duplication in Flowering Plants.</title>
        <authorList>
            <person name="Shi T."/>
            <person name="Rahmani R.S."/>
            <person name="Gugger P.F."/>
            <person name="Wang M."/>
            <person name="Li H."/>
            <person name="Zhang Y."/>
            <person name="Li Z."/>
            <person name="Wang Q."/>
            <person name="Van de Peer Y."/>
            <person name="Marchal K."/>
            <person name="Chen J."/>
        </authorList>
    </citation>
    <scope>NUCLEOTIDE SEQUENCE [LARGE SCALE GENOMIC DNA]</scope>
    <source>
        <tissue evidence="1">Leaf</tissue>
    </source>
</reference>
<organism evidence="1 2">
    <name type="scientific">Nelumbo nucifera</name>
    <name type="common">Sacred lotus</name>
    <dbReference type="NCBI Taxonomy" id="4432"/>
    <lineage>
        <taxon>Eukaryota</taxon>
        <taxon>Viridiplantae</taxon>
        <taxon>Streptophyta</taxon>
        <taxon>Embryophyta</taxon>
        <taxon>Tracheophyta</taxon>
        <taxon>Spermatophyta</taxon>
        <taxon>Magnoliopsida</taxon>
        <taxon>Proteales</taxon>
        <taxon>Nelumbonaceae</taxon>
        <taxon>Nelumbo</taxon>
    </lineage>
</organism>
<comment type="caution">
    <text evidence="1">The sequence shown here is derived from an EMBL/GenBank/DDBJ whole genome shotgun (WGS) entry which is preliminary data.</text>
</comment>
<gene>
    <name evidence="1" type="ORF">HUJ06_002695</name>
</gene>
<proteinExistence type="predicted"/>
<dbReference type="AlphaFoldDB" id="A0A822ZLV7"/>
<evidence type="ECO:0000313" key="1">
    <source>
        <dbReference type="EMBL" id="DAD44465.1"/>
    </source>
</evidence>
<name>A0A822ZLV7_NELNU</name>
<evidence type="ECO:0000313" key="2">
    <source>
        <dbReference type="Proteomes" id="UP000607653"/>
    </source>
</evidence>
<dbReference type="PANTHER" id="PTHR47512:SF3">
    <property type="entry name" value="CHALCONE-FLAVONONE ISOMERASE FAMILY PROTEIN"/>
    <property type="match status" value="1"/>
</dbReference>
<dbReference type="EMBL" id="DUZY01000007">
    <property type="protein sequence ID" value="DAD44465.1"/>
    <property type="molecule type" value="Genomic_DNA"/>
</dbReference>
<protein>
    <submittedName>
        <fullName evidence="1">Uncharacterized protein</fullName>
    </submittedName>
</protein>
<dbReference type="PANTHER" id="PTHR47512">
    <property type="entry name" value="EXPRESSED PROTEIN"/>
    <property type="match status" value="1"/>
</dbReference>
<sequence length="88" mass="10161">MGIDGKNKEVAESRKTLVTWSLLRKMNVNQKKMSGFTRKHTRFIYNSDDKIEKEEEVAKMKSLSPGIVRLKGMPTLTGKHLRILEVEE</sequence>
<keyword evidence="2" id="KW-1185">Reference proteome</keyword>